<reference evidence="1 2" key="2">
    <citation type="submission" date="2018-10" db="EMBL/GenBank/DDBJ databases">
        <authorList>
            <consortium name="Pathogen Informatics"/>
        </authorList>
    </citation>
    <scope>NUCLEOTIDE SEQUENCE [LARGE SCALE GENOMIC DNA]</scope>
</reference>
<dbReference type="WBParaSite" id="MCOS_0000158101-mRNA-1">
    <property type="protein sequence ID" value="MCOS_0000158101-mRNA-1"/>
    <property type="gene ID" value="MCOS_0000158101"/>
</dbReference>
<dbReference type="OrthoDB" id="9979394at2759"/>
<reference evidence="3" key="1">
    <citation type="submission" date="2017-02" db="UniProtKB">
        <authorList>
            <consortium name="WormBaseParasite"/>
        </authorList>
    </citation>
    <scope>IDENTIFICATION</scope>
</reference>
<dbReference type="EMBL" id="UXSR01000206">
    <property type="protein sequence ID" value="VDD75579.1"/>
    <property type="molecule type" value="Genomic_DNA"/>
</dbReference>
<gene>
    <name evidence="1" type="ORF">MCOS_LOCUS1582</name>
</gene>
<organism evidence="3">
    <name type="scientific">Mesocestoides corti</name>
    <name type="common">Flatworm</name>
    <dbReference type="NCBI Taxonomy" id="53468"/>
    <lineage>
        <taxon>Eukaryota</taxon>
        <taxon>Metazoa</taxon>
        <taxon>Spiralia</taxon>
        <taxon>Lophotrochozoa</taxon>
        <taxon>Platyhelminthes</taxon>
        <taxon>Cestoda</taxon>
        <taxon>Eucestoda</taxon>
        <taxon>Cyclophyllidea</taxon>
        <taxon>Mesocestoididae</taxon>
        <taxon>Mesocestoides</taxon>
    </lineage>
</organism>
<dbReference type="Proteomes" id="UP000267029">
    <property type="component" value="Unassembled WGS sequence"/>
</dbReference>
<proteinExistence type="predicted"/>
<evidence type="ECO:0000313" key="2">
    <source>
        <dbReference type="Proteomes" id="UP000267029"/>
    </source>
</evidence>
<protein>
    <submittedName>
        <fullName evidence="3">Secreted protein</fullName>
    </submittedName>
</protein>
<dbReference type="AlphaFoldDB" id="A0A0R3U4K1"/>
<accession>A0A0R3U4K1</accession>
<evidence type="ECO:0000313" key="3">
    <source>
        <dbReference type="WBParaSite" id="MCOS_0000158101-mRNA-1"/>
    </source>
</evidence>
<keyword evidence="2" id="KW-1185">Reference proteome</keyword>
<evidence type="ECO:0000313" key="1">
    <source>
        <dbReference type="EMBL" id="VDD75579.1"/>
    </source>
</evidence>
<sequence length="146" mass="15963">MFFATPFCCFALAAYVLDEILWVCRLPPGTVVDVEAWGSGVLGVEKSSHMVRFGGASVGAFVVCTRYFLCNNCCTTRALEIDFSGTFAYPFALAPVHAKPAPLKGEFFWIDNDCFEARPVEVSVLKDAVNSFPLRQTVANEAAVYS</sequence>
<name>A0A0R3U4K1_MESCO</name>